<protein>
    <recommendedName>
        <fullName evidence="12">Ig-like domain-containing protein</fullName>
    </recommendedName>
</protein>
<dbReference type="InterPro" id="IPR007110">
    <property type="entry name" value="Ig-like_dom"/>
</dbReference>
<evidence type="ECO:0000256" key="9">
    <source>
        <dbReference type="ARBA" id="ARBA00038203"/>
    </source>
</evidence>
<evidence type="ECO:0000259" key="12">
    <source>
        <dbReference type="PROSITE" id="PS50835"/>
    </source>
</evidence>
<dbReference type="Pfam" id="PF07686">
    <property type="entry name" value="V-set"/>
    <property type="match status" value="1"/>
</dbReference>
<sequence>MSKGLLVLWLLIEFGRLYLTPAASEIVVTAYLGEPVTLPCLYLSWSQDRNSMCWGKGQCPNSKCNEELIHTDGTMVISRKSSKYQLQGSIRRGDVSLTILNPREGDSGVYCCRIEVPGWFNDVKRNIRLQLERATTTTRRTTTLRTTTTRETTTFETTSAHNETQVMGTPNFNNLMIIIASSLGFVLLALLLTFLLRGKVMETNCSQKHTRLDNAGECKNVLNDMQHGQEDEDGLFTL</sequence>
<name>A0A2K6G1Q6_PROCO</name>
<keyword evidence="5 10" id="KW-0472">Membrane</keyword>
<evidence type="ECO:0000256" key="6">
    <source>
        <dbReference type="ARBA" id="ARBA00023157"/>
    </source>
</evidence>
<dbReference type="GO" id="GO:0016020">
    <property type="term" value="C:membrane"/>
    <property type="evidence" value="ECO:0007669"/>
    <property type="project" value="UniProtKB-SubCell"/>
</dbReference>
<dbReference type="Proteomes" id="UP000233160">
    <property type="component" value="Unassembled WGS sequence"/>
</dbReference>
<dbReference type="SMART" id="SM00409">
    <property type="entry name" value="IG"/>
    <property type="match status" value="1"/>
</dbReference>
<dbReference type="SUPFAM" id="SSF48726">
    <property type="entry name" value="Immunoglobulin"/>
    <property type="match status" value="1"/>
</dbReference>
<dbReference type="InterPro" id="IPR013783">
    <property type="entry name" value="Ig-like_fold"/>
</dbReference>
<evidence type="ECO:0000313" key="14">
    <source>
        <dbReference type="Proteomes" id="UP000233160"/>
    </source>
</evidence>
<keyword evidence="14" id="KW-1185">Reference proteome</keyword>
<keyword evidence="3 11" id="KW-0732">Signal</keyword>
<evidence type="ECO:0000256" key="8">
    <source>
        <dbReference type="ARBA" id="ARBA00023319"/>
    </source>
</evidence>
<dbReference type="PROSITE" id="PS50835">
    <property type="entry name" value="IG_LIKE"/>
    <property type="match status" value="1"/>
</dbReference>
<dbReference type="InterPro" id="IPR013106">
    <property type="entry name" value="Ig_V-set"/>
</dbReference>
<comment type="similarity">
    <text evidence="9">Belongs to the immunoglobulin superfamily. TIM family.</text>
</comment>
<dbReference type="FunFam" id="2.60.40.10:FF:000774">
    <property type="entry name" value="Hepatitis A virus cellular receptor 1"/>
    <property type="match status" value="1"/>
</dbReference>
<evidence type="ECO:0000256" key="11">
    <source>
        <dbReference type="SAM" id="SignalP"/>
    </source>
</evidence>
<proteinExistence type="inferred from homology"/>
<keyword evidence="8" id="KW-0393">Immunoglobulin domain</keyword>
<evidence type="ECO:0000256" key="10">
    <source>
        <dbReference type="SAM" id="Phobius"/>
    </source>
</evidence>
<dbReference type="PANTHER" id="PTHR46608:SF3">
    <property type="entry name" value="T-CELL IMMUNOGLOBULIN AND MUCIN DOMAIN-CONTAINING PROTEIN 4"/>
    <property type="match status" value="1"/>
</dbReference>
<accession>A0A2K6G1Q6</accession>
<dbReference type="GO" id="GO:0060097">
    <property type="term" value="P:cytoskeletal rearrangement involved in phagocytosis, engulfment"/>
    <property type="evidence" value="ECO:0007669"/>
    <property type="project" value="TreeGrafter"/>
</dbReference>
<evidence type="ECO:0000256" key="1">
    <source>
        <dbReference type="ARBA" id="ARBA00004479"/>
    </source>
</evidence>
<dbReference type="Gene3D" id="2.60.40.10">
    <property type="entry name" value="Immunoglobulins"/>
    <property type="match status" value="1"/>
</dbReference>
<feature type="domain" description="Ig-like" evidence="12">
    <location>
        <begin position="21"/>
        <end position="115"/>
    </location>
</feature>
<dbReference type="InterPro" id="IPR036179">
    <property type="entry name" value="Ig-like_dom_sf"/>
</dbReference>
<dbReference type="GeneTree" id="ENSGT00940000161609"/>
<dbReference type="AlphaFoldDB" id="A0A2K6G1Q6"/>
<feature type="signal peptide" evidence="11">
    <location>
        <begin position="1"/>
        <end position="24"/>
    </location>
</feature>
<evidence type="ECO:0000256" key="5">
    <source>
        <dbReference type="ARBA" id="ARBA00023136"/>
    </source>
</evidence>
<keyword evidence="2 10" id="KW-0812">Transmembrane</keyword>
<evidence type="ECO:0000256" key="3">
    <source>
        <dbReference type="ARBA" id="ARBA00022729"/>
    </source>
</evidence>
<evidence type="ECO:0000256" key="4">
    <source>
        <dbReference type="ARBA" id="ARBA00022989"/>
    </source>
</evidence>
<feature type="chain" id="PRO_5014407043" description="Ig-like domain-containing protein" evidence="11">
    <location>
        <begin position="25"/>
        <end position="238"/>
    </location>
</feature>
<dbReference type="Ensembl" id="ENSPCOT00000030793.1">
    <property type="protein sequence ID" value="ENSPCOP00000020141.1"/>
    <property type="gene ID" value="ENSPCOG00000022028.1"/>
</dbReference>
<reference evidence="13" key="1">
    <citation type="submission" date="2025-08" db="UniProtKB">
        <authorList>
            <consortium name="Ensembl"/>
        </authorList>
    </citation>
    <scope>IDENTIFICATION</scope>
</reference>
<keyword evidence="7" id="KW-0325">Glycoprotein</keyword>
<dbReference type="GO" id="GO:0043277">
    <property type="term" value="P:apoptotic cell clearance"/>
    <property type="evidence" value="ECO:0007669"/>
    <property type="project" value="TreeGrafter"/>
</dbReference>
<keyword evidence="6" id="KW-1015">Disulfide bond</keyword>
<organism evidence="13 14">
    <name type="scientific">Propithecus coquereli</name>
    <name type="common">Coquerel's sifaka</name>
    <name type="synonym">Propithecus verreauxi coquereli</name>
    <dbReference type="NCBI Taxonomy" id="379532"/>
    <lineage>
        <taxon>Eukaryota</taxon>
        <taxon>Metazoa</taxon>
        <taxon>Chordata</taxon>
        <taxon>Craniata</taxon>
        <taxon>Vertebrata</taxon>
        <taxon>Euteleostomi</taxon>
        <taxon>Mammalia</taxon>
        <taxon>Eutheria</taxon>
        <taxon>Euarchontoglires</taxon>
        <taxon>Primates</taxon>
        <taxon>Strepsirrhini</taxon>
        <taxon>Lemuriformes</taxon>
        <taxon>Indriidae</taxon>
        <taxon>Propithecus</taxon>
    </lineage>
</organism>
<dbReference type="GO" id="GO:0001786">
    <property type="term" value="F:phosphatidylserine binding"/>
    <property type="evidence" value="ECO:0007669"/>
    <property type="project" value="TreeGrafter"/>
</dbReference>
<reference evidence="13" key="2">
    <citation type="submission" date="2025-09" db="UniProtKB">
        <authorList>
            <consortium name="Ensembl"/>
        </authorList>
    </citation>
    <scope>IDENTIFICATION</scope>
</reference>
<feature type="transmembrane region" description="Helical" evidence="10">
    <location>
        <begin position="175"/>
        <end position="196"/>
    </location>
</feature>
<evidence type="ECO:0000313" key="13">
    <source>
        <dbReference type="Ensembl" id="ENSPCOP00000020141.1"/>
    </source>
</evidence>
<dbReference type="PANTHER" id="PTHR46608">
    <property type="entry name" value="T-CELL IMMUNOGLOBULIN AND MUCIN DOMAIN-CONTAINING PROTEIN 4"/>
    <property type="match status" value="1"/>
</dbReference>
<dbReference type="STRING" id="379532.ENSPCOP00000020141"/>
<evidence type="ECO:0000256" key="2">
    <source>
        <dbReference type="ARBA" id="ARBA00022692"/>
    </source>
</evidence>
<keyword evidence="4 10" id="KW-1133">Transmembrane helix</keyword>
<dbReference type="OMA" id="WICLLVW"/>
<evidence type="ECO:0000256" key="7">
    <source>
        <dbReference type="ARBA" id="ARBA00023180"/>
    </source>
</evidence>
<dbReference type="InterPro" id="IPR003599">
    <property type="entry name" value="Ig_sub"/>
</dbReference>
<comment type="subcellular location">
    <subcellularLocation>
        <location evidence="1">Membrane</location>
        <topology evidence="1">Single-pass type I membrane protein</topology>
    </subcellularLocation>
</comment>